<evidence type="ECO:0000259" key="2">
    <source>
        <dbReference type="PROSITE" id="PS50097"/>
    </source>
</evidence>
<proteinExistence type="predicted"/>
<comment type="caution">
    <text evidence="3">The sequence shown here is derived from an EMBL/GenBank/DDBJ whole genome shotgun (WGS) entry which is preliminary data.</text>
</comment>
<dbReference type="PANTHER" id="PTHR47843">
    <property type="entry name" value="BTB DOMAIN-CONTAINING PROTEIN-RELATED"/>
    <property type="match status" value="1"/>
</dbReference>
<dbReference type="CDD" id="cd18186">
    <property type="entry name" value="BTB_POZ_ZBTB_KLHL-like"/>
    <property type="match status" value="1"/>
</dbReference>
<name>A0A0F4GY13_9PEZI</name>
<dbReference type="AlphaFoldDB" id="A0A0F4GY13"/>
<dbReference type="PANTHER" id="PTHR47843:SF2">
    <property type="entry name" value="BTB DOMAIN-CONTAINING PROTEIN"/>
    <property type="match status" value="1"/>
</dbReference>
<sequence>MSAMAQAEESSSDSGASSIDTNDSTQAHQAGLEVALATSLRPIPQGEHLDGAEDDADCYLRETCFDRHLCFYKFFVGPDCVPFVVHIDRLQRHCPGYLRFLEKMKRPMKGKAPAHQGIQVHDVLASTYRLFVTYLYSGEIVPVPAEDRARTGEPLDMSRQSRAVPGNPRQNDVADIDLVRLHQFALTHGCHSLATDSISLLLAQNAHWNGSPTDAAIDYVHQNFDANSTIFELLGQNALVAARDAMITTGQPVETRLEKCQRQVREYMHPGQDTGKGCKCWRKSFSVGEQQDHGPHLYTNIAILLVGPEELPFVVHKDVIGKHSAYFRRAFTNGFLETHTGIVKLPSECAGVLAIYLEWLYNGEIDLPWEGQMEKLHEYYLAVKEDLEDLEAAAGHQKEKQRSASLPMATDVDTVTARQAMASIATAAREIKLATEEQTSAALPNPAENLLASSSQDSSEVDGSGSSSISGNNPPQPFVHRLFLTSLYAFASRRLIPALGNQIMDLLISTRYSERRTSLYSADLEMVEQAYKTLPRTSKLCKFLVDEAAWCWEPQDSCVRDNDLLRGFPRDFVEDVMREGLRLKKEEVDEASFWVDLCATYHEHESEEEQMKLDHPARFALGQLRGRVQIGLSIEPWIRPCLCAYEHRLLLVSLFNFACRRLIPALGNQVMNFLVSTRYSEGLTSLYSTDPAMVKLAFALPEKSRLRKFLAEEAVWCWTASDNLIKDDDRDHLDDFPKGFHQVMTRATLMRTANA</sequence>
<evidence type="ECO:0000256" key="1">
    <source>
        <dbReference type="SAM" id="MobiDB-lite"/>
    </source>
</evidence>
<dbReference type="Gene3D" id="3.30.710.10">
    <property type="entry name" value="Potassium Channel Kv1.1, Chain A"/>
    <property type="match status" value="1"/>
</dbReference>
<evidence type="ECO:0000313" key="4">
    <source>
        <dbReference type="Proteomes" id="UP000033647"/>
    </source>
</evidence>
<gene>
    <name evidence="3" type="ORF">TI39_contig63g00001</name>
</gene>
<keyword evidence="4" id="KW-1185">Reference proteome</keyword>
<dbReference type="Proteomes" id="UP000033647">
    <property type="component" value="Unassembled WGS sequence"/>
</dbReference>
<dbReference type="InterPro" id="IPR011333">
    <property type="entry name" value="SKP1/BTB/POZ_sf"/>
</dbReference>
<feature type="region of interest" description="Disordered" evidence="1">
    <location>
        <begin position="451"/>
        <end position="473"/>
    </location>
</feature>
<reference evidence="3 4" key="1">
    <citation type="submission" date="2015-03" db="EMBL/GenBank/DDBJ databases">
        <title>RNA-seq based gene annotation and comparative genomics of four Zymoseptoria species reveal species-specific pathogenicity related genes and transposable element activity.</title>
        <authorList>
            <person name="Grandaubert J."/>
            <person name="Bhattacharyya A."/>
            <person name="Stukenbrock E.H."/>
        </authorList>
    </citation>
    <scope>NUCLEOTIDE SEQUENCE [LARGE SCALE GENOMIC DNA]</scope>
    <source>
        <strain evidence="3 4">Zb18110</strain>
    </source>
</reference>
<feature type="compositionally biased region" description="Low complexity" evidence="1">
    <location>
        <begin position="1"/>
        <end position="18"/>
    </location>
</feature>
<dbReference type="PROSITE" id="PS50097">
    <property type="entry name" value="BTB"/>
    <property type="match status" value="1"/>
</dbReference>
<protein>
    <recommendedName>
        <fullName evidence="2">BTB domain-containing protein</fullName>
    </recommendedName>
</protein>
<dbReference type="SUPFAM" id="SSF54695">
    <property type="entry name" value="POZ domain"/>
    <property type="match status" value="1"/>
</dbReference>
<organism evidence="3 4">
    <name type="scientific">Zymoseptoria brevis</name>
    <dbReference type="NCBI Taxonomy" id="1047168"/>
    <lineage>
        <taxon>Eukaryota</taxon>
        <taxon>Fungi</taxon>
        <taxon>Dikarya</taxon>
        <taxon>Ascomycota</taxon>
        <taxon>Pezizomycotina</taxon>
        <taxon>Dothideomycetes</taxon>
        <taxon>Dothideomycetidae</taxon>
        <taxon>Mycosphaerellales</taxon>
        <taxon>Mycosphaerellaceae</taxon>
        <taxon>Zymoseptoria</taxon>
    </lineage>
</organism>
<dbReference type="Pfam" id="PF00651">
    <property type="entry name" value="BTB"/>
    <property type="match status" value="1"/>
</dbReference>
<feature type="compositionally biased region" description="Low complexity" evidence="1">
    <location>
        <begin position="451"/>
        <end position="471"/>
    </location>
</feature>
<accession>A0A0F4GY13</accession>
<feature type="domain" description="BTB" evidence="2">
    <location>
        <begin position="299"/>
        <end position="369"/>
    </location>
</feature>
<dbReference type="EMBL" id="LAFY01000060">
    <property type="protein sequence ID" value="KJY02340.1"/>
    <property type="molecule type" value="Genomic_DNA"/>
</dbReference>
<evidence type="ECO:0000313" key="3">
    <source>
        <dbReference type="EMBL" id="KJY02340.1"/>
    </source>
</evidence>
<feature type="region of interest" description="Disordered" evidence="1">
    <location>
        <begin position="1"/>
        <end position="24"/>
    </location>
</feature>
<dbReference type="InterPro" id="IPR000210">
    <property type="entry name" value="BTB/POZ_dom"/>
</dbReference>
<dbReference type="OrthoDB" id="3650231at2759"/>